<dbReference type="InterPro" id="IPR032466">
    <property type="entry name" value="Metal_Hydrolase"/>
</dbReference>
<dbReference type="CDD" id="cd01292">
    <property type="entry name" value="metallo-dependent_hydrolases"/>
    <property type="match status" value="1"/>
</dbReference>
<dbReference type="Pfam" id="PF04909">
    <property type="entry name" value="Amidohydro_2"/>
    <property type="match status" value="1"/>
</dbReference>
<feature type="domain" description="Amidohydrolase-related" evidence="2">
    <location>
        <begin position="3"/>
        <end position="264"/>
    </location>
</feature>
<dbReference type="GO" id="GO:0016787">
    <property type="term" value="F:hydrolase activity"/>
    <property type="evidence" value="ECO:0007669"/>
    <property type="project" value="InterPro"/>
</dbReference>
<dbReference type="InterPro" id="IPR032465">
    <property type="entry name" value="ACMSD"/>
</dbReference>
<sequence length="266" mass="29495">MIIDFHTHIFPDALAVRAMSALQNNCHGEYKPVHDLTLHGLLAAMDRFGVDKSVVMPVSTKPSQSAKNLIWGESIRSDRIIPFAGIFPEAESWRENIDYAVAHGYKGIKLHPEYQNFEAGDEKMFPLYEYALDKGLIILFHAGYDPIGTPPYRSNPAAFRKVVRAMGGGVIVAAHFGGQSQWDDVEKYLVGENIYLDTSMGTEYYSEEQFLRIVRAHGADKVLFASDSPWSDAGKEIANIEAMPLSAEEKEAVFAGNAKKLLGIAE</sequence>
<dbReference type="GO" id="GO:0016831">
    <property type="term" value="F:carboxy-lyase activity"/>
    <property type="evidence" value="ECO:0007669"/>
    <property type="project" value="InterPro"/>
</dbReference>
<dbReference type="AlphaFoldDB" id="A0A940DFD4"/>
<dbReference type="GO" id="GO:0005737">
    <property type="term" value="C:cytoplasm"/>
    <property type="evidence" value="ECO:0007669"/>
    <property type="project" value="TreeGrafter"/>
</dbReference>
<dbReference type="Gene3D" id="3.20.20.140">
    <property type="entry name" value="Metal-dependent hydrolases"/>
    <property type="match status" value="1"/>
</dbReference>
<evidence type="ECO:0000259" key="2">
    <source>
        <dbReference type="Pfam" id="PF04909"/>
    </source>
</evidence>
<evidence type="ECO:0000313" key="4">
    <source>
        <dbReference type="Proteomes" id="UP000727857"/>
    </source>
</evidence>
<name>A0A940DFD4_9FIRM</name>
<evidence type="ECO:0000313" key="3">
    <source>
        <dbReference type="EMBL" id="MBO8423531.1"/>
    </source>
</evidence>
<comment type="caution">
    <text evidence="3">The sequence shown here is derived from an EMBL/GenBank/DDBJ whole genome shotgun (WGS) entry which is preliminary data.</text>
</comment>
<organism evidence="3 4">
    <name type="scientific">Candidatus Stercoripulliclostridium pullicola</name>
    <dbReference type="NCBI Taxonomy" id="2840953"/>
    <lineage>
        <taxon>Bacteria</taxon>
        <taxon>Bacillati</taxon>
        <taxon>Bacillota</taxon>
        <taxon>Clostridia</taxon>
        <taxon>Eubacteriales</taxon>
        <taxon>Candidatus Stercoripulliclostridium</taxon>
    </lineage>
</organism>
<dbReference type="EMBL" id="JADINF010000017">
    <property type="protein sequence ID" value="MBO8423531.1"/>
    <property type="molecule type" value="Genomic_DNA"/>
</dbReference>
<dbReference type="InterPro" id="IPR006680">
    <property type="entry name" value="Amidohydro-rel"/>
</dbReference>
<proteinExistence type="predicted"/>
<keyword evidence="1" id="KW-0456">Lyase</keyword>
<reference evidence="3" key="2">
    <citation type="journal article" date="2021" name="PeerJ">
        <title>Extensive microbial diversity within the chicken gut microbiome revealed by metagenomics and culture.</title>
        <authorList>
            <person name="Gilroy R."/>
            <person name="Ravi A."/>
            <person name="Getino M."/>
            <person name="Pursley I."/>
            <person name="Horton D.L."/>
            <person name="Alikhan N.F."/>
            <person name="Baker D."/>
            <person name="Gharbi K."/>
            <person name="Hall N."/>
            <person name="Watson M."/>
            <person name="Adriaenssens E.M."/>
            <person name="Foster-Nyarko E."/>
            <person name="Jarju S."/>
            <person name="Secka A."/>
            <person name="Antonio M."/>
            <person name="Oren A."/>
            <person name="Chaudhuri R.R."/>
            <person name="La Ragione R."/>
            <person name="Hildebrand F."/>
            <person name="Pallen M.J."/>
        </authorList>
    </citation>
    <scope>NUCLEOTIDE SEQUENCE</scope>
    <source>
        <strain evidence="3">517</strain>
    </source>
</reference>
<dbReference type="GO" id="GO:0019748">
    <property type="term" value="P:secondary metabolic process"/>
    <property type="evidence" value="ECO:0007669"/>
    <property type="project" value="TreeGrafter"/>
</dbReference>
<dbReference type="PANTHER" id="PTHR21240:SF28">
    <property type="entry name" value="ISO-OROTATE DECARBOXYLASE (EUROFUNG)"/>
    <property type="match status" value="1"/>
</dbReference>
<dbReference type="SUPFAM" id="SSF51556">
    <property type="entry name" value="Metallo-dependent hydrolases"/>
    <property type="match status" value="1"/>
</dbReference>
<gene>
    <name evidence="3" type="ORF">IAB16_00700</name>
</gene>
<evidence type="ECO:0000256" key="1">
    <source>
        <dbReference type="ARBA" id="ARBA00023239"/>
    </source>
</evidence>
<reference evidence="3" key="1">
    <citation type="submission" date="2020-10" db="EMBL/GenBank/DDBJ databases">
        <authorList>
            <person name="Gilroy R."/>
        </authorList>
    </citation>
    <scope>NUCLEOTIDE SEQUENCE</scope>
    <source>
        <strain evidence="3">517</strain>
    </source>
</reference>
<protein>
    <submittedName>
        <fullName evidence="3">Amidohydrolase family protein</fullName>
    </submittedName>
</protein>
<dbReference type="Proteomes" id="UP000727857">
    <property type="component" value="Unassembled WGS sequence"/>
</dbReference>
<dbReference type="PANTHER" id="PTHR21240">
    <property type="entry name" value="2-AMINO-3-CARBOXYLMUCONATE-6-SEMIALDEHYDE DECARBOXYLASE"/>
    <property type="match status" value="1"/>
</dbReference>
<accession>A0A940DFD4</accession>